<dbReference type="RefSeq" id="WP_377931756.1">
    <property type="nucleotide sequence ID" value="NZ_JBHUEA010000003.1"/>
</dbReference>
<keyword evidence="3" id="KW-1185">Reference proteome</keyword>
<evidence type="ECO:0008006" key="4">
    <source>
        <dbReference type="Google" id="ProtNLM"/>
    </source>
</evidence>
<comment type="caution">
    <text evidence="2">The sequence shown here is derived from an EMBL/GenBank/DDBJ whole genome shotgun (WGS) entry which is preliminary data.</text>
</comment>
<evidence type="ECO:0000256" key="1">
    <source>
        <dbReference type="SAM" id="Phobius"/>
    </source>
</evidence>
<feature type="transmembrane region" description="Helical" evidence="1">
    <location>
        <begin position="20"/>
        <end position="43"/>
    </location>
</feature>
<proteinExistence type="predicted"/>
<keyword evidence="1" id="KW-0812">Transmembrane</keyword>
<dbReference type="EMBL" id="JBHUEA010000003">
    <property type="protein sequence ID" value="MFD1720434.1"/>
    <property type="molecule type" value="Genomic_DNA"/>
</dbReference>
<evidence type="ECO:0000313" key="2">
    <source>
        <dbReference type="EMBL" id="MFD1720434.1"/>
    </source>
</evidence>
<protein>
    <recommendedName>
        <fullName evidence="4">Camelysin metallo-endopeptidase</fullName>
    </recommendedName>
</protein>
<sequence>MRIGPVRLSPTTAGLTPTAAMAKLVGVLVVPVAVIATGIGVVASSYSAFTASTSSPGSSWSTGTVALSNDAGTGTAAFTVAGIKPGFSDSRCIKVTSTGTLPSEVRLYATSATASNALSNALSLTITRGTGGAAVGDCTGFVAAGPATNYTGLLTAFAGLTGYASGVLPWSPTGTETATYKIDYSLPLGAPNTAQGLQAGVVFTWEAQNT</sequence>
<gene>
    <name evidence="2" type="ORF">ACFSBI_02635</name>
</gene>
<evidence type="ECO:0000313" key="3">
    <source>
        <dbReference type="Proteomes" id="UP001597347"/>
    </source>
</evidence>
<accession>A0ABW4LEL8</accession>
<reference evidence="3" key="1">
    <citation type="journal article" date="2019" name="Int. J. Syst. Evol. Microbiol.">
        <title>The Global Catalogue of Microorganisms (GCM) 10K type strain sequencing project: providing services to taxonomists for standard genome sequencing and annotation.</title>
        <authorList>
            <consortium name="The Broad Institute Genomics Platform"/>
            <consortium name="The Broad Institute Genome Sequencing Center for Infectious Disease"/>
            <person name="Wu L."/>
            <person name="Ma J."/>
        </authorList>
    </citation>
    <scope>NUCLEOTIDE SEQUENCE [LARGE SCALE GENOMIC DNA]</scope>
    <source>
        <strain evidence="3">CGMCC 1.12471</strain>
    </source>
</reference>
<dbReference type="Proteomes" id="UP001597347">
    <property type="component" value="Unassembled WGS sequence"/>
</dbReference>
<name>A0ABW4LEL8_9MICO</name>
<keyword evidence="1" id="KW-1133">Transmembrane helix</keyword>
<organism evidence="2 3">
    <name type="scientific">Amnibacterium endophyticum</name>
    <dbReference type="NCBI Taxonomy" id="2109337"/>
    <lineage>
        <taxon>Bacteria</taxon>
        <taxon>Bacillati</taxon>
        <taxon>Actinomycetota</taxon>
        <taxon>Actinomycetes</taxon>
        <taxon>Micrococcales</taxon>
        <taxon>Microbacteriaceae</taxon>
        <taxon>Amnibacterium</taxon>
    </lineage>
</organism>
<keyword evidence="1" id="KW-0472">Membrane</keyword>